<evidence type="ECO:0000313" key="2">
    <source>
        <dbReference type="EMBL" id="KAK2732283.1"/>
    </source>
</evidence>
<comment type="caution">
    <text evidence="2">The sequence shown here is derived from an EMBL/GenBank/DDBJ whole genome shotgun (WGS) entry which is preliminary data.</text>
</comment>
<dbReference type="Proteomes" id="UP001281614">
    <property type="component" value="Unassembled WGS sequence"/>
</dbReference>
<reference evidence="2" key="1">
    <citation type="submission" date="2023-02" db="EMBL/GenBank/DDBJ databases">
        <title>Colletotrichum kahawae CIFC_Que2 genome sequencing and assembly.</title>
        <authorList>
            <person name="Baroncelli R."/>
        </authorList>
    </citation>
    <scope>NUCLEOTIDE SEQUENCE</scope>
    <source>
        <strain evidence="2">CIFC_Que2</strain>
    </source>
</reference>
<evidence type="ECO:0000313" key="3">
    <source>
        <dbReference type="Proteomes" id="UP001281614"/>
    </source>
</evidence>
<keyword evidence="3" id="KW-1185">Reference proteome</keyword>
<proteinExistence type="predicted"/>
<accession>A0AAE0D048</accession>
<gene>
    <name evidence="2" type="ORF">CKAH01_02229</name>
</gene>
<dbReference type="AlphaFoldDB" id="A0AAE0D048"/>
<organism evidence="2 3">
    <name type="scientific">Colletotrichum kahawae</name>
    <name type="common">Coffee berry disease fungus</name>
    <dbReference type="NCBI Taxonomy" id="34407"/>
    <lineage>
        <taxon>Eukaryota</taxon>
        <taxon>Fungi</taxon>
        <taxon>Dikarya</taxon>
        <taxon>Ascomycota</taxon>
        <taxon>Pezizomycotina</taxon>
        <taxon>Sordariomycetes</taxon>
        <taxon>Hypocreomycetidae</taxon>
        <taxon>Glomerellales</taxon>
        <taxon>Glomerellaceae</taxon>
        <taxon>Colletotrichum</taxon>
        <taxon>Colletotrichum gloeosporioides species complex</taxon>
    </lineage>
</organism>
<feature type="compositionally biased region" description="Basic and acidic residues" evidence="1">
    <location>
        <begin position="45"/>
        <end position="55"/>
    </location>
</feature>
<name>A0AAE0D048_COLKA</name>
<feature type="region of interest" description="Disordered" evidence="1">
    <location>
        <begin position="31"/>
        <end position="66"/>
    </location>
</feature>
<protein>
    <submittedName>
        <fullName evidence="2">Uncharacterized protein</fullName>
    </submittedName>
</protein>
<dbReference type="EMBL" id="VYYT01000554">
    <property type="protein sequence ID" value="KAK2732283.1"/>
    <property type="molecule type" value="Genomic_DNA"/>
</dbReference>
<sequence>MKLAEMKMAAAPRLRFCFGNAAAAADGPNHAHAGCGARASSSRWDGGEGRQDKTSHTMVPSSKPWDDSRSLNLTIRLFAWEARAAADHVSKSSYKLLVVVYNCIGA</sequence>
<evidence type="ECO:0000256" key="1">
    <source>
        <dbReference type="SAM" id="MobiDB-lite"/>
    </source>
</evidence>